<accession>E1YF03</accession>
<dbReference type="Gene3D" id="3.30.1490.20">
    <property type="entry name" value="ATP-grasp fold, A domain"/>
    <property type="match status" value="1"/>
</dbReference>
<dbReference type="PANTHER" id="PTHR23132">
    <property type="entry name" value="D-ALANINE--D-ALANINE LIGASE"/>
    <property type="match status" value="1"/>
</dbReference>
<evidence type="ECO:0000259" key="4">
    <source>
        <dbReference type="PROSITE" id="PS50975"/>
    </source>
</evidence>
<dbReference type="Gene3D" id="3.30.470.20">
    <property type="entry name" value="ATP-grasp fold, B domain"/>
    <property type="match status" value="1"/>
</dbReference>
<reference evidence="5" key="1">
    <citation type="journal article" date="2011" name="Environ. Microbiol.">
        <title>Genomic insights into the metabolic potential of the polycyclic aromatic hydrocarbon degrading sulfate-reducing Deltaproteobacterium N47.</title>
        <authorList>
            <person name="Bergmann F."/>
            <person name="Selesi D."/>
            <person name="Weinmaier T."/>
            <person name="Tischler P."/>
            <person name="Rattei T."/>
            <person name="Meckenstock R.U."/>
        </authorList>
    </citation>
    <scope>NUCLEOTIDE SEQUENCE</scope>
</reference>
<dbReference type="Pfam" id="PF07478">
    <property type="entry name" value="Dala_Dala_lig_C"/>
    <property type="match status" value="1"/>
</dbReference>
<evidence type="ECO:0000256" key="2">
    <source>
        <dbReference type="ARBA" id="ARBA00022598"/>
    </source>
</evidence>
<evidence type="ECO:0000256" key="3">
    <source>
        <dbReference type="PROSITE-ProRule" id="PRU00409"/>
    </source>
</evidence>
<dbReference type="GO" id="GO:0005524">
    <property type="term" value="F:ATP binding"/>
    <property type="evidence" value="ECO:0007669"/>
    <property type="project" value="UniProtKB-UniRule"/>
</dbReference>
<dbReference type="PROSITE" id="PS50975">
    <property type="entry name" value="ATP_GRASP"/>
    <property type="match status" value="1"/>
</dbReference>
<dbReference type="InterPro" id="IPR013815">
    <property type="entry name" value="ATP_grasp_subdomain_1"/>
</dbReference>
<keyword evidence="3" id="KW-0067">ATP-binding</keyword>
<dbReference type="EMBL" id="FR695872">
    <property type="protein sequence ID" value="CBX29147.1"/>
    <property type="molecule type" value="Genomic_DNA"/>
</dbReference>
<dbReference type="InterPro" id="IPR011761">
    <property type="entry name" value="ATP-grasp"/>
</dbReference>
<keyword evidence="3" id="KW-0547">Nucleotide-binding</keyword>
<organism evidence="5">
    <name type="scientific">uncultured Desulfobacterium sp</name>
    <dbReference type="NCBI Taxonomy" id="201089"/>
    <lineage>
        <taxon>Bacteria</taxon>
        <taxon>Pseudomonadati</taxon>
        <taxon>Thermodesulfobacteriota</taxon>
        <taxon>Desulfobacteria</taxon>
        <taxon>Desulfobacterales</taxon>
        <taxon>Desulfobacteriaceae</taxon>
        <taxon>Desulfobacterium</taxon>
        <taxon>environmental samples</taxon>
    </lineage>
</organism>
<feature type="domain" description="ATP-grasp" evidence="4">
    <location>
        <begin position="111"/>
        <end position="324"/>
    </location>
</feature>
<dbReference type="InterPro" id="IPR011095">
    <property type="entry name" value="Dala_Dala_lig_C"/>
</dbReference>
<dbReference type="PANTHER" id="PTHR23132:SF23">
    <property type="entry name" value="D-ALANINE--D-ALANINE LIGASE B"/>
    <property type="match status" value="1"/>
</dbReference>
<dbReference type="GO" id="GO:0008716">
    <property type="term" value="F:D-alanine-D-alanine ligase activity"/>
    <property type="evidence" value="ECO:0007669"/>
    <property type="project" value="InterPro"/>
</dbReference>
<evidence type="ECO:0000256" key="1">
    <source>
        <dbReference type="ARBA" id="ARBA00010871"/>
    </source>
</evidence>
<evidence type="ECO:0000313" key="5">
    <source>
        <dbReference type="EMBL" id="CBX29147.1"/>
    </source>
</evidence>
<dbReference type="AlphaFoldDB" id="E1YF03"/>
<keyword evidence="2" id="KW-0436">Ligase</keyword>
<gene>
    <name evidence="5" type="ORF">N47_J01280</name>
</gene>
<protein>
    <recommendedName>
        <fullName evidence="4">ATP-grasp domain-containing protein</fullName>
    </recommendedName>
</protein>
<sequence>MKKTVGILHADISDKADEDEKDALIQLEAVSKALRPLGFNPVPVKFDLNLEAVGIRLQKLNPAFVFNLVESVNGCGSLIHLAPSFLDYLRIAYTGSKTQAMFLTSNKLLGKDYLAANGINTSKAYCLSSLKSKTPVNGRYIIKSVWEHASIGMSQDSVVYVKSAPELIAKLERFRSSMIGDFFCEEYIDGREFNIALLSGPEGVEVLPPAEILFTDYPPDKLKIVDYSAKWKTDSFEYLNTNRTFNFTSDDRDLIESLKIISRKCWDLFGLRGYARVDFRIDESGRLWVLEINANPCISPDSGFVAASKMIGLGFPEIIKRIIEDI</sequence>
<proteinExistence type="inferred from homology"/>
<comment type="similarity">
    <text evidence="1">Belongs to the D-alanine--D-alanine ligase family.</text>
</comment>
<dbReference type="SUPFAM" id="SSF56059">
    <property type="entry name" value="Glutathione synthetase ATP-binding domain-like"/>
    <property type="match status" value="1"/>
</dbReference>
<name>E1YF03_9BACT</name>
<dbReference type="GO" id="GO:0046872">
    <property type="term" value="F:metal ion binding"/>
    <property type="evidence" value="ECO:0007669"/>
    <property type="project" value="InterPro"/>
</dbReference>